<comment type="subcellular location">
    <subcellularLocation>
        <location evidence="1">Secreted</location>
    </subcellularLocation>
</comment>
<dbReference type="CDD" id="cd10973">
    <property type="entry name" value="CE4_DAC_u4_5s"/>
    <property type="match status" value="1"/>
</dbReference>
<keyword evidence="6" id="KW-1185">Reference proteome</keyword>
<gene>
    <name evidence="5" type="ORF">C9I98_25515</name>
</gene>
<dbReference type="GO" id="GO:0016810">
    <property type="term" value="F:hydrolase activity, acting on carbon-nitrogen (but not peptide) bonds"/>
    <property type="evidence" value="ECO:0007669"/>
    <property type="project" value="InterPro"/>
</dbReference>
<dbReference type="EMBL" id="PYMA01000029">
    <property type="protein sequence ID" value="PSW09986.1"/>
    <property type="molecule type" value="Genomic_DNA"/>
</dbReference>
<dbReference type="Proteomes" id="UP000241771">
    <property type="component" value="Unassembled WGS sequence"/>
</dbReference>
<evidence type="ECO:0000313" key="5">
    <source>
        <dbReference type="EMBL" id="PSW09986.1"/>
    </source>
</evidence>
<dbReference type="GO" id="GO:0005576">
    <property type="term" value="C:extracellular region"/>
    <property type="evidence" value="ECO:0007669"/>
    <property type="project" value="UniProtKB-SubCell"/>
</dbReference>
<dbReference type="GO" id="GO:0005975">
    <property type="term" value="P:carbohydrate metabolic process"/>
    <property type="evidence" value="ECO:0007669"/>
    <property type="project" value="InterPro"/>
</dbReference>
<dbReference type="Pfam" id="PF01522">
    <property type="entry name" value="Polysacc_deac_1"/>
    <property type="match status" value="1"/>
</dbReference>
<feature type="domain" description="NodB homology" evidence="4">
    <location>
        <begin position="83"/>
        <end position="285"/>
    </location>
</feature>
<feature type="chain" id="PRO_5015560872" evidence="3">
    <location>
        <begin position="25"/>
        <end position="344"/>
    </location>
</feature>
<evidence type="ECO:0000313" key="6">
    <source>
        <dbReference type="Proteomes" id="UP000241771"/>
    </source>
</evidence>
<organism evidence="5 6">
    <name type="scientific">Photobacterium sanctipauli</name>
    <dbReference type="NCBI Taxonomy" id="1342794"/>
    <lineage>
        <taxon>Bacteria</taxon>
        <taxon>Pseudomonadati</taxon>
        <taxon>Pseudomonadota</taxon>
        <taxon>Gammaproteobacteria</taxon>
        <taxon>Vibrionales</taxon>
        <taxon>Vibrionaceae</taxon>
        <taxon>Photobacterium</taxon>
    </lineage>
</organism>
<protein>
    <submittedName>
        <fullName evidence="5">Polysaccharide deacetylase</fullName>
    </submittedName>
</protein>
<dbReference type="InterPro" id="IPR051398">
    <property type="entry name" value="Polysacch_Deacetylase"/>
</dbReference>
<evidence type="ECO:0000259" key="4">
    <source>
        <dbReference type="PROSITE" id="PS51677"/>
    </source>
</evidence>
<dbReference type="SUPFAM" id="SSF88713">
    <property type="entry name" value="Glycoside hydrolase/deacetylase"/>
    <property type="match status" value="1"/>
</dbReference>
<feature type="signal peptide" evidence="3">
    <location>
        <begin position="1"/>
        <end position="24"/>
    </location>
</feature>
<dbReference type="Gene3D" id="3.20.20.370">
    <property type="entry name" value="Glycoside hydrolase/deacetylase"/>
    <property type="match status" value="1"/>
</dbReference>
<dbReference type="OrthoDB" id="9814639at2"/>
<evidence type="ECO:0000256" key="3">
    <source>
        <dbReference type="SAM" id="SignalP"/>
    </source>
</evidence>
<reference evidence="5 6" key="1">
    <citation type="submission" date="2018-01" db="EMBL/GenBank/DDBJ databases">
        <title>Whole genome sequencing of Histamine producing bacteria.</title>
        <authorList>
            <person name="Butler K."/>
        </authorList>
    </citation>
    <scope>NUCLEOTIDE SEQUENCE [LARGE SCALE GENOMIC DNA]</scope>
    <source>
        <strain evidence="5 6">DSM 100436</strain>
    </source>
</reference>
<dbReference type="AlphaFoldDB" id="A0A2T3N971"/>
<proteinExistence type="predicted"/>
<comment type="caution">
    <text evidence="5">The sequence shown here is derived from an EMBL/GenBank/DDBJ whole genome shotgun (WGS) entry which is preliminary data.</text>
</comment>
<name>A0A2T3N971_9GAMM</name>
<dbReference type="InterPro" id="IPR002509">
    <property type="entry name" value="NODB_dom"/>
</dbReference>
<dbReference type="PROSITE" id="PS51677">
    <property type="entry name" value="NODB"/>
    <property type="match status" value="1"/>
</dbReference>
<sequence>MSLLSRIALPSVLSGIVFSASIHAQSANILLYHHIADDTPHSTSTTTAQFAEQLDHFEEQGYKIIGLEEMVHRIQTGEALNEKSLALTFDDGFVSVCENAYPELKRRGLPFTVFVSTAPVDKGYTGYCNWQQLKEMSKNGATIANHTTDHGYLVRSSLNDAHWLQNAKDSINKAQQRIKEEIGTAPMLFAYPYGEYNNELKHWVSEQGYIAFGQQSGSIGLNSDWQALPRYNAAGNYGSVNSLRHKINAHPLPLNYSELPDPVTQQRQPTMTVNLLPSKDAYYPHLRCYINGQALEPNWLSDTSFSVIPQQPLGNGRHRVNCTAPHRNGSPFYWLSQQWLVMAE</sequence>
<dbReference type="RefSeq" id="WP_051901912.1">
    <property type="nucleotide sequence ID" value="NZ_JGVO01000091.1"/>
</dbReference>
<dbReference type="InterPro" id="IPR011330">
    <property type="entry name" value="Glyco_hydro/deAcase_b/a-brl"/>
</dbReference>
<dbReference type="PANTHER" id="PTHR34216:SF3">
    <property type="entry name" value="POLY-BETA-1,6-N-ACETYL-D-GLUCOSAMINE N-DEACETYLASE"/>
    <property type="match status" value="1"/>
</dbReference>
<evidence type="ECO:0000256" key="1">
    <source>
        <dbReference type="ARBA" id="ARBA00004613"/>
    </source>
</evidence>
<keyword evidence="2 3" id="KW-0732">Signal</keyword>
<evidence type="ECO:0000256" key="2">
    <source>
        <dbReference type="ARBA" id="ARBA00022729"/>
    </source>
</evidence>
<accession>A0A2T3N971</accession>
<dbReference type="PANTHER" id="PTHR34216">
    <property type="match status" value="1"/>
</dbReference>